<dbReference type="Proteomes" id="UP000595140">
    <property type="component" value="Unassembled WGS sequence"/>
</dbReference>
<feature type="compositionally biased region" description="Basic residues" evidence="1">
    <location>
        <begin position="171"/>
        <end position="183"/>
    </location>
</feature>
<dbReference type="EMBL" id="OOIL02006635">
    <property type="protein sequence ID" value="VFQ98994.1"/>
    <property type="molecule type" value="Genomic_DNA"/>
</dbReference>
<accession>A0A484NGX0</accession>
<evidence type="ECO:0000313" key="2">
    <source>
        <dbReference type="EMBL" id="VFQ98994.1"/>
    </source>
</evidence>
<feature type="region of interest" description="Disordered" evidence="1">
    <location>
        <begin position="158"/>
        <end position="200"/>
    </location>
</feature>
<sequence>MLSPFAPAFVPLSNNSFAALLNQDHGDLEEEDPFSMINERSLVLYSNAVEDHEKERDGPILYTHSEGEDYVFIDSKLKPLQIDLSRCPKHPLHLHKAIKGRRTYSPSQMVTRSKAKLLEAGRRNTPIGWEEEDEMHYPQESHEDEVIKFFKLCCPNKIDEPKPPNKPMSKSQKKKLKKKKNKRQVTDGFEDENYDLDYAY</sequence>
<keyword evidence="3" id="KW-1185">Reference proteome</keyword>
<name>A0A484NGX0_9ASTE</name>
<reference evidence="2 3" key="1">
    <citation type="submission" date="2018-04" db="EMBL/GenBank/DDBJ databases">
        <authorList>
            <person name="Vogel A."/>
        </authorList>
    </citation>
    <scope>NUCLEOTIDE SEQUENCE [LARGE SCALE GENOMIC DNA]</scope>
</reference>
<gene>
    <name evidence="2" type="ORF">CCAM_LOCUS40770</name>
</gene>
<protein>
    <submittedName>
        <fullName evidence="2">Uncharacterized protein</fullName>
    </submittedName>
</protein>
<evidence type="ECO:0000256" key="1">
    <source>
        <dbReference type="SAM" id="MobiDB-lite"/>
    </source>
</evidence>
<dbReference type="AlphaFoldDB" id="A0A484NGX0"/>
<organism evidence="2 3">
    <name type="scientific">Cuscuta campestris</name>
    <dbReference type="NCBI Taxonomy" id="132261"/>
    <lineage>
        <taxon>Eukaryota</taxon>
        <taxon>Viridiplantae</taxon>
        <taxon>Streptophyta</taxon>
        <taxon>Embryophyta</taxon>
        <taxon>Tracheophyta</taxon>
        <taxon>Spermatophyta</taxon>
        <taxon>Magnoliopsida</taxon>
        <taxon>eudicotyledons</taxon>
        <taxon>Gunneridae</taxon>
        <taxon>Pentapetalae</taxon>
        <taxon>asterids</taxon>
        <taxon>lamiids</taxon>
        <taxon>Solanales</taxon>
        <taxon>Convolvulaceae</taxon>
        <taxon>Cuscuteae</taxon>
        <taxon>Cuscuta</taxon>
        <taxon>Cuscuta subgen. Grammica</taxon>
        <taxon>Cuscuta sect. Cleistogrammica</taxon>
    </lineage>
</organism>
<feature type="compositionally biased region" description="Acidic residues" evidence="1">
    <location>
        <begin position="188"/>
        <end position="200"/>
    </location>
</feature>
<evidence type="ECO:0000313" key="3">
    <source>
        <dbReference type="Proteomes" id="UP000595140"/>
    </source>
</evidence>
<proteinExistence type="predicted"/>